<dbReference type="Pfam" id="PF00557">
    <property type="entry name" value="Peptidase_M24"/>
    <property type="match status" value="1"/>
</dbReference>
<dbReference type="PANTHER" id="PTHR43330">
    <property type="entry name" value="METHIONINE AMINOPEPTIDASE"/>
    <property type="match status" value="1"/>
</dbReference>
<dbReference type="HOGENOM" id="CLU_1964254_0_0_6"/>
<comment type="caution">
    <text evidence="7">The sequence shown here is derived from an EMBL/GenBank/DDBJ whole genome shotgun (WGS) entry which is preliminary data.</text>
</comment>
<evidence type="ECO:0000256" key="4">
    <source>
        <dbReference type="ARBA" id="ARBA00022723"/>
    </source>
</evidence>
<dbReference type="InterPro" id="IPR001714">
    <property type="entry name" value="Pept_M24_MAP"/>
</dbReference>
<feature type="non-terminal residue" evidence="7">
    <location>
        <position position="1"/>
    </location>
</feature>
<dbReference type="GO" id="GO:0070006">
    <property type="term" value="F:metalloaminopeptidase activity"/>
    <property type="evidence" value="ECO:0007669"/>
    <property type="project" value="InterPro"/>
</dbReference>
<dbReference type="InterPro" id="IPR036005">
    <property type="entry name" value="Creatinase/aminopeptidase-like"/>
</dbReference>
<dbReference type="InterPro" id="IPR000994">
    <property type="entry name" value="Pept_M24"/>
</dbReference>
<feature type="domain" description="Peptidase M24" evidence="6">
    <location>
        <begin position="1"/>
        <end position="108"/>
    </location>
</feature>
<dbReference type="Proteomes" id="UP000005466">
    <property type="component" value="Unassembled WGS sequence"/>
</dbReference>
<dbReference type="GO" id="GO:0005829">
    <property type="term" value="C:cytosol"/>
    <property type="evidence" value="ECO:0007669"/>
    <property type="project" value="TreeGrafter"/>
</dbReference>
<dbReference type="InterPro" id="IPR002467">
    <property type="entry name" value="Pept_M24A_MAP1"/>
</dbReference>
<keyword evidence="2 7" id="KW-0031">Aminopeptidase</keyword>
<dbReference type="SUPFAM" id="SSF55920">
    <property type="entry name" value="Creatinase/aminopeptidase"/>
    <property type="match status" value="1"/>
</dbReference>
<name>F3C4C3_PSESG</name>
<keyword evidence="4" id="KW-0479">Metal-binding</keyword>
<evidence type="ECO:0000256" key="1">
    <source>
        <dbReference type="ARBA" id="ARBA00002521"/>
    </source>
</evidence>
<dbReference type="GO" id="GO:0046872">
    <property type="term" value="F:metal ion binding"/>
    <property type="evidence" value="ECO:0007669"/>
    <property type="project" value="UniProtKB-KW"/>
</dbReference>
<evidence type="ECO:0000313" key="7">
    <source>
        <dbReference type="EMBL" id="EGH12345.1"/>
    </source>
</evidence>
<comment type="function">
    <text evidence="1">Removes the N-terminal methionine from nascent proteins. The N-terminal methionine is often cleaved when the second residue in the primary sequence is small and uncharged (Met-Ala-, Cys, Gly, Pro, Ser, Thr, or Val). Requires deformylation of the N(alpha)-formylated initiator methionine before it can be hydrolyzed.</text>
</comment>
<dbReference type="Gene3D" id="3.90.230.10">
    <property type="entry name" value="Creatinase/methionine aminopeptidase superfamily"/>
    <property type="match status" value="1"/>
</dbReference>
<dbReference type="GO" id="GO:0004239">
    <property type="term" value="F:initiator methionyl aminopeptidase activity"/>
    <property type="evidence" value="ECO:0007669"/>
    <property type="project" value="UniProtKB-EC"/>
</dbReference>
<protein>
    <submittedName>
        <fullName evidence="7">Methionine aminopeptidase</fullName>
        <ecNumber evidence="7">3.4.11.18</ecNumber>
    </submittedName>
</protein>
<dbReference type="PANTHER" id="PTHR43330:SF27">
    <property type="entry name" value="METHIONINE AMINOPEPTIDASE"/>
    <property type="match status" value="1"/>
</dbReference>
<dbReference type="PATRIC" id="fig|875330.6.peg.2152"/>
<reference evidence="7 8" key="1">
    <citation type="journal article" date="2011" name="PLoS Pathog.">
        <title>Dynamic evolution of pathogenicity revealed by sequencing and comparative genomics of 19 Pseudomonas syringae isolates.</title>
        <authorList>
            <person name="Baltrus D.A."/>
            <person name="Nishimura M.T."/>
            <person name="Romanchuk A."/>
            <person name="Chang J.H."/>
            <person name="Mukhtar M.S."/>
            <person name="Cherkis K."/>
            <person name="Roach J."/>
            <person name="Grant S.R."/>
            <person name="Jones C.D."/>
            <person name="Dangl J.L."/>
        </authorList>
    </citation>
    <scope>NUCLEOTIDE SEQUENCE [LARGE SCALE GENOMIC DNA]</scope>
    <source>
        <strain evidence="8">race 4</strain>
    </source>
</reference>
<dbReference type="MEROPS" id="M24.001"/>
<dbReference type="PROSITE" id="PS00680">
    <property type="entry name" value="MAP_1"/>
    <property type="match status" value="1"/>
</dbReference>
<dbReference type="EC" id="3.4.11.18" evidence="7"/>
<organism evidence="7 8">
    <name type="scientific">Pseudomonas savastanoi pv. glycinea str. race 4</name>
    <dbReference type="NCBI Taxonomy" id="875330"/>
    <lineage>
        <taxon>Bacteria</taxon>
        <taxon>Pseudomonadati</taxon>
        <taxon>Pseudomonadota</taxon>
        <taxon>Gammaproteobacteria</taxon>
        <taxon>Pseudomonadales</taxon>
        <taxon>Pseudomonadaceae</taxon>
        <taxon>Pseudomonas</taxon>
    </lineage>
</organism>
<dbReference type="PRINTS" id="PR00599">
    <property type="entry name" value="MAPEPTIDASE"/>
</dbReference>
<proteinExistence type="predicted"/>
<dbReference type="AlphaFoldDB" id="F3C4C3"/>
<evidence type="ECO:0000256" key="3">
    <source>
        <dbReference type="ARBA" id="ARBA00022670"/>
    </source>
</evidence>
<keyword evidence="5 7" id="KW-0378">Hydrolase</keyword>
<dbReference type="EMBL" id="ADWY01000534">
    <property type="protein sequence ID" value="EGH12345.1"/>
    <property type="molecule type" value="Genomic_DNA"/>
</dbReference>
<evidence type="ECO:0000259" key="6">
    <source>
        <dbReference type="Pfam" id="PF00557"/>
    </source>
</evidence>
<keyword evidence="3" id="KW-0645">Protease</keyword>
<evidence type="ECO:0000256" key="5">
    <source>
        <dbReference type="ARBA" id="ARBA00022801"/>
    </source>
</evidence>
<evidence type="ECO:0000256" key="2">
    <source>
        <dbReference type="ARBA" id="ARBA00022438"/>
    </source>
</evidence>
<dbReference type="GO" id="GO:0006508">
    <property type="term" value="P:proteolysis"/>
    <property type="evidence" value="ECO:0007669"/>
    <property type="project" value="UniProtKB-KW"/>
</dbReference>
<accession>F3C4C3</accession>
<evidence type="ECO:0000313" key="8">
    <source>
        <dbReference type="Proteomes" id="UP000005466"/>
    </source>
</evidence>
<gene>
    <name evidence="7" type="ORF">Pgy4_12341</name>
</gene>
<sequence>KAIEIVKPGTRLGDIGAVIQKHAEKNGFSVVREFCGHGIGKVFHEEPQVMHFGEAGTGIELQEGMTFTIEPMINQGRPETKILGDGWTAITKDRKLSAQWEHTLLVTADGYEIFTLRSDDTIAQKAP</sequence>